<dbReference type="Gene3D" id="3.40.50.1820">
    <property type="entry name" value="alpha/beta hydrolase"/>
    <property type="match status" value="1"/>
</dbReference>
<accession>A0A0P8YB91</accession>
<dbReference type="Proteomes" id="UP000050326">
    <property type="component" value="Unassembled WGS sequence"/>
</dbReference>
<feature type="domain" description="Dienelactone hydrolase" evidence="1">
    <location>
        <begin position="28"/>
        <end position="252"/>
    </location>
</feature>
<evidence type="ECO:0000313" key="3">
    <source>
        <dbReference type="Proteomes" id="UP000050326"/>
    </source>
</evidence>
<dbReference type="OrthoDB" id="9771666at2"/>
<sequence>MWNKLRTDAYEGMLAETIKMTGYNGDSIHAYISRPLGEGPFPSIVLVPHMPGWDEYCRETARRFTQHGYITVCPDIYCRFGHGTPDEISLKARESGGVADDSVMGDCEGALKYLRDMPASNGKVGVIGMCSGGRHAFMAACKVNGFDAAVDCWGGRVVVSKENLTPANPVAPIDYTKDLSCPLLGIFGNDDQFPTPEEVNIHEEELKKYGKDYTFYRYDNAGHGFWYYHTDRYRPVQAMDSWEKTFDFFEKHLR</sequence>
<dbReference type="Pfam" id="PF01738">
    <property type="entry name" value="DLH"/>
    <property type="match status" value="1"/>
</dbReference>
<dbReference type="GO" id="GO:0008806">
    <property type="term" value="F:carboxymethylenebutenolidase activity"/>
    <property type="evidence" value="ECO:0007669"/>
    <property type="project" value="UniProtKB-EC"/>
</dbReference>
<organism evidence="2 3">
    <name type="scientific">Oxobacter pfennigii</name>
    <dbReference type="NCBI Taxonomy" id="36849"/>
    <lineage>
        <taxon>Bacteria</taxon>
        <taxon>Bacillati</taxon>
        <taxon>Bacillota</taxon>
        <taxon>Clostridia</taxon>
        <taxon>Eubacteriales</taxon>
        <taxon>Clostridiaceae</taxon>
        <taxon>Oxobacter</taxon>
    </lineage>
</organism>
<evidence type="ECO:0000313" key="2">
    <source>
        <dbReference type="EMBL" id="KPU44313.1"/>
    </source>
</evidence>
<dbReference type="RefSeq" id="WP_054875497.1">
    <property type="nucleotide sequence ID" value="NZ_LKET01000032.1"/>
</dbReference>
<protein>
    <submittedName>
        <fullName evidence="2">Carboxymethylenebutenolidase</fullName>
        <ecNumber evidence="2">3.1.1.45</ecNumber>
    </submittedName>
</protein>
<gene>
    <name evidence="2" type="primary">clcD</name>
    <name evidence="2" type="ORF">OXPF_24830</name>
</gene>
<name>A0A0P8YB91_9CLOT</name>
<proteinExistence type="predicted"/>
<evidence type="ECO:0000259" key="1">
    <source>
        <dbReference type="Pfam" id="PF01738"/>
    </source>
</evidence>
<dbReference type="PATRIC" id="fig|36849.3.peg.2620"/>
<keyword evidence="2" id="KW-0378">Hydrolase</keyword>
<dbReference type="SUPFAM" id="SSF53474">
    <property type="entry name" value="alpha/beta-Hydrolases"/>
    <property type="match status" value="1"/>
</dbReference>
<dbReference type="PANTHER" id="PTHR46623">
    <property type="entry name" value="CARBOXYMETHYLENEBUTENOLIDASE-RELATED"/>
    <property type="match status" value="1"/>
</dbReference>
<keyword evidence="3" id="KW-1185">Reference proteome</keyword>
<dbReference type="AlphaFoldDB" id="A0A0P8YB91"/>
<dbReference type="PANTHER" id="PTHR46623:SF6">
    <property type="entry name" value="ALPHA_BETA-HYDROLASES SUPERFAMILY PROTEIN"/>
    <property type="match status" value="1"/>
</dbReference>
<dbReference type="STRING" id="36849.OXPF_24830"/>
<dbReference type="InterPro" id="IPR051049">
    <property type="entry name" value="Dienelactone_hydrolase-like"/>
</dbReference>
<reference evidence="2 3" key="1">
    <citation type="submission" date="2015-09" db="EMBL/GenBank/DDBJ databases">
        <title>Genome sequence of Oxobacter pfennigii DSM 3222.</title>
        <authorList>
            <person name="Poehlein A."/>
            <person name="Bengelsdorf F.R."/>
            <person name="Schiel-Bengelsdorf B."/>
            <person name="Duerre P."/>
            <person name="Daniel R."/>
        </authorList>
    </citation>
    <scope>NUCLEOTIDE SEQUENCE [LARGE SCALE GENOMIC DNA]</scope>
    <source>
        <strain evidence="2 3">DSM 3222</strain>
    </source>
</reference>
<dbReference type="EMBL" id="LKET01000032">
    <property type="protein sequence ID" value="KPU44313.1"/>
    <property type="molecule type" value="Genomic_DNA"/>
</dbReference>
<comment type="caution">
    <text evidence="2">The sequence shown here is derived from an EMBL/GenBank/DDBJ whole genome shotgun (WGS) entry which is preliminary data.</text>
</comment>
<dbReference type="InterPro" id="IPR029058">
    <property type="entry name" value="AB_hydrolase_fold"/>
</dbReference>
<dbReference type="EC" id="3.1.1.45" evidence="2"/>
<dbReference type="InterPro" id="IPR002925">
    <property type="entry name" value="Dienelactn_hydro"/>
</dbReference>